<gene>
    <name evidence="2" type="ORF">FB468_0987</name>
</gene>
<organism evidence="2 3">
    <name type="scientific">Leucobacter komagatae</name>
    <dbReference type="NCBI Taxonomy" id="55969"/>
    <lineage>
        <taxon>Bacteria</taxon>
        <taxon>Bacillati</taxon>
        <taxon>Actinomycetota</taxon>
        <taxon>Actinomycetes</taxon>
        <taxon>Micrococcales</taxon>
        <taxon>Microbacteriaceae</taxon>
        <taxon>Leucobacter</taxon>
    </lineage>
</organism>
<dbReference type="AlphaFoldDB" id="A0A542Y4H4"/>
<dbReference type="InterPro" id="IPR015330">
    <property type="entry name" value="DNA_primase/pol_bifunc_N"/>
</dbReference>
<name>A0A542Y4H4_9MICO</name>
<comment type="caution">
    <text evidence="2">The sequence shown here is derived from an EMBL/GenBank/DDBJ whole genome shotgun (WGS) entry which is preliminary data.</text>
</comment>
<sequence length="311" mass="34306">MMSASNQIPEVTNERGFLDAALWYAAAGYRVHPLRPASKRPILEEWQNAASSERSEVADWWSGQHKGRNIGVVTGEANRLLVIDVDAKNGVNGMASLSEWERASSIQLPESPIVLTPSGGRHLWFRLDQSCKSPVGWLPGVDVRADGGYVAAAPSMVWNSFQDSSMSKSEPYAAFYALTKGALNSLPLAPEALVAAINRDGGRFHANAGNDGSRIAGKNLPHLSEFLKEGFKPGQRDNDCYRLACSLWRQFWGDDDTVEYLIREVWERTPQVPDEFTWREAFAKLNGARAYVAQQINAEQAAAARMMGGHQ</sequence>
<proteinExistence type="predicted"/>
<accession>A0A542Y4H4</accession>
<evidence type="ECO:0000259" key="1">
    <source>
        <dbReference type="SMART" id="SM00943"/>
    </source>
</evidence>
<dbReference type="Proteomes" id="UP000319094">
    <property type="component" value="Unassembled WGS sequence"/>
</dbReference>
<dbReference type="Gene3D" id="3.30.720.160">
    <property type="entry name" value="Bifunctional DNA primase/polymerase, N-terminal"/>
    <property type="match status" value="1"/>
</dbReference>
<feature type="domain" description="DNA primase/polymerase bifunctional N-terminal" evidence="1">
    <location>
        <begin position="21"/>
        <end position="193"/>
    </location>
</feature>
<keyword evidence="3" id="KW-1185">Reference proteome</keyword>
<dbReference type="CDD" id="cd04859">
    <property type="entry name" value="Prim_Pol"/>
    <property type="match status" value="1"/>
</dbReference>
<reference evidence="2 3" key="1">
    <citation type="submission" date="2019-06" db="EMBL/GenBank/DDBJ databases">
        <title>Sequencing the genomes of 1000 actinobacteria strains.</title>
        <authorList>
            <person name="Klenk H.-P."/>
        </authorList>
    </citation>
    <scope>NUCLEOTIDE SEQUENCE [LARGE SCALE GENOMIC DNA]</scope>
    <source>
        <strain evidence="2 3">DSM 8803</strain>
    </source>
</reference>
<evidence type="ECO:0000313" key="2">
    <source>
        <dbReference type="EMBL" id="TQL42976.1"/>
    </source>
</evidence>
<dbReference type="Pfam" id="PF09250">
    <property type="entry name" value="Prim-Pol"/>
    <property type="match status" value="1"/>
</dbReference>
<dbReference type="RefSeq" id="WP_246055941.1">
    <property type="nucleotide sequence ID" value="NZ_BAAAUY010000005.1"/>
</dbReference>
<dbReference type="EMBL" id="VFON01000001">
    <property type="protein sequence ID" value="TQL42976.1"/>
    <property type="molecule type" value="Genomic_DNA"/>
</dbReference>
<evidence type="ECO:0000313" key="3">
    <source>
        <dbReference type="Proteomes" id="UP000319094"/>
    </source>
</evidence>
<dbReference type="SUPFAM" id="SSF56747">
    <property type="entry name" value="Prim-pol domain"/>
    <property type="match status" value="1"/>
</dbReference>
<protein>
    <submittedName>
        <fullName evidence="2">Bifunctional DNA primase/polymerase-like protein</fullName>
    </submittedName>
</protein>
<dbReference type="SMART" id="SM00943">
    <property type="entry name" value="Prim-Pol"/>
    <property type="match status" value="1"/>
</dbReference>